<dbReference type="FunFam" id="3.40.50.880:FF:000015">
    <property type="entry name" value="Protein DJ-1 homolog C"/>
    <property type="match status" value="1"/>
</dbReference>
<evidence type="ECO:0000259" key="2">
    <source>
        <dbReference type="Pfam" id="PF01965"/>
    </source>
</evidence>
<evidence type="ECO:0000313" key="4">
    <source>
        <dbReference type="Proteomes" id="UP000030680"/>
    </source>
</evidence>
<dbReference type="InterPro" id="IPR006287">
    <property type="entry name" value="DJ-1"/>
</dbReference>
<name>M2Y9B5_GALSU</name>
<dbReference type="PANTHER" id="PTHR48094:SF12">
    <property type="entry name" value="PARKINSON DISEASE PROTEIN 7 HOMOLOG"/>
    <property type="match status" value="1"/>
</dbReference>
<dbReference type="AlphaFoldDB" id="M2Y9B5"/>
<dbReference type="NCBIfam" id="TIGR01383">
    <property type="entry name" value="not_thiJ"/>
    <property type="match status" value="1"/>
</dbReference>
<dbReference type="PANTHER" id="PTHR48094">
    <property type="entry name" value="PROTEIN/NUCLEIC ACID DEGLYCASE DJ-1-RELATED"/>
    <property type="match status" value="1"/>
</dbReference>
<protein>
    <submittedName>
        <fullName evidence="3">4-methyl-5(B-hydroxyethyl)-thiazole monophosphate biosynthesis</fullName>
    </submittedName>
</protein>
<dbReference type="InterPro" id="IPR029062">
    <property type="entry name" value="Class_I_gatase-like"/>
</dbReference>
<dbReference type="Gramene" id="EME32683">
    <property type="protein sequence ID" value="EME32683"/>
    <property type="gene ID" value="Gasu_00530"/>
</dbReference>
<evidence type="ECO:0000313" key="3">
    <source>
        <dbReference type="EMBL" id="EME32683.1"/>
    </source>
</evidence>
<gene>
    <name evidence="3" type="ORF">Gasu_00530</name>
</gene>
<dbReference type="KEGG" id="gsl:Gasu_00530"/>
<keyword evidence="4" id="KW-1185">Reference proteome</keyword>
<feature type="domain" description="DJ-1/PfpI" evidence="2">
    <location>
        <begin position="66"/>
        <end position="233"/>
    </location>
</feature>
<evidence type="ECO:0000256" key="1">
    <source>
        <dbReference type="ARBA" id="ARBA00022737"/>
    </source>
</evidence>
<dbReference type="OMA" id="KATCYPG"/>
<organism evidence="3 4">
    <name type="scientific">Galdieria sulphuraria</name>
    <name type="common">Red alga</name>
    <dbReference type="NCBI Taxonomy" id="130081"/>
    <lineage>
        <taxon>Eukaryota</taxon>
        <taxon>Rhodophyta</taxon>
        <taxon>Bangiophyceae</taxon>
        <taxon>Galdieriales</taxon>
        <taxon>Galdieriaceae</taxon>
        <taxon>Galdieria</taxon>
    </lineage>
</organism>
<dbReference type="GO" id="GO:1903189">
    <property type="term" value="P:glyoxal metabolic process"/>
    <property type="evidence" value="ECO:0007669"/>
    <property type="project" value="TreeGrafter"/>
</dbReference>
<dbReference type="STRING" id="130081.M2Y9B5"/>
<dbReference type="Gene3D" id="3.40.50.880">
    <property type="match status" value="1"/>
</dbReference>
<dbReference type="GO" id="GO:0005737">
    <property type="term" value="C:cytoplasm"/>
    <property type="evidence" value="ECO:0007669"/>
    <property type="project" value="UniProtKB-ARBA"/>
</dbReference>
<sequence>MQSFVACSALYKTGKCSLHYRNISKLCVPFGFCKSFLPRSFSGRLSVGAPRSNTTHCKKTLVCTLRKVLVPIANGTEEIEAVTIADTLVRAGAQVTIASVENQLQITASRGVRIVADKLISDCTNEQYDLIAIPGGAKGAEKLGSCEELITLLRQQQQSGKFIGAICAAPALVLAENGFLEDSIRATCYPADQFLSKLKNPVDDEDCPVVVDGQFITSQGPGTALHFSLTLVEKLYGRQKAEELAALMLLTPEDGLFTGVGSDGNLQAVDVQEEAAL</sequence>
<proteinExistence type="predicted"/>
<dbReference type="CDD" id="cd03135">
    <property type="entry name" value="GATase1_DJ-1"/>
    <property type="match status" value="1"/>
</dbReference>
<reference evidence="4" key="1">
    <citation type="journal article" date="2013" name="Science">
        <title>Gene transfer from bacteria and archaea facilitated evolution of an extremophilic eukaryote.</title>
        <authorList>
            <person name="Schonknecht G."/>
            <person name="Chen W.H."/>
            <person name="Ternes C.M."/>
            <person name="Barbier G.G."/>
            <person name="Shrestha R.P."/>
            <person name="Stanke M."/>
            <person name="Brautigam A."/>
            <person name="Baker B.J."/>
            <person name="Banfield J.F."/>
            <person name="Garavito R.M."/>
            <person name="Carr K."/>
            <person name="Wilkerson C."/>
            <person name="Rensing S.A."/>
            <person name="Gagneul D."/>
            <person name="Dickenson N.E."/>
            <person name="Oesterhelt C."/>
            <person name="Lercher M.J."/>
            <person name="Weber A.P."/>
        </authorList>
    </citation>
    <scope>NUCLEOTIDE SEQUENCE [LARGE SCALE GENOMIC DNA]</scope>
    <source>
        <strain evidence="4">074W</strain>
    </source>
</reference>
<accession>M2Y9B5</accession>
<dbReference type="InterPro" id="IPR002818">
    <property type="entry name" value="DJ-1/PfpI"/>
</dbReference>
<keyword evidence="1" id="KW-0677">Repeat</keyword>
<dbReference type="InterPro" id="IPR050325">
    <property type="entry name" value="Prot/Nucl_acid_deglycase"/>
</dbReference>
<dbReference type="SUPFAM" id="SSF52317">
    <property type="entry name" value="Class I glutamine amidotransferase-like"/>
    <property type="match status" value="1"/>
</dbReference>
<dbReference type="EMBL" id="KB454484">
    <property type="protein sequence ID" value="EME32683.1"/>
    <property type="molecule type" value="Genomic_DNA"/>
</dbReference>
<dbReference type="OrthoDB" id="543156at2759"/>
<dbReference type="Proteomes" id="UP000030680">
    <property type="component" value="Unassembled WGS sequence"/>
</dbReference>
<dbReference type="GeneID" id="17091243"/>
<dbReference type="RefSeq" id="XP_005709203.1">
    <property type="nucleotide sequence ID" value="XM_005709146.1"/>
</dbReference>
<dbReference type="eggNOG" id="KOG2764">
    <property type="taxonomic scope" value="Eukaryota"/>
</dbReference>
<dbReference type="Pfam" id="PF01965">
    <property type="entry name" value="DJ-1_PfpI"/>
    <property type="match status" value="1"/>
</dbReference>